<keyword evidence="6" id="KW-1185">Reference proteome</keyword>
<dbReference type="Pfam" id="PF25877">
    <property type="entry name" value="WHD_SOWAH"/>
    <property type="match status" value="1"/>
</dbReference>
<evidence type="ECO:0000256" key="3">
    <source>
        <dbReference type="SAM" id="MobiDB-lite"/>
    </source>
</evidence>
<dbReference type="OrthoDB" id="60433at2759"/>
<dbReference type="PANTHER" id="PTHR14491:SF7">
    <property type="entry name" value="SOSONDOWAH, ISOFORM G"/>
    <property type="match status" value="1"/>
</dbReference>
<evidence type="ECO:0000313" key="6">
    <source>
        <dbReference type="Proteomes" id="UP001153636"/>
    </source>
</evidence>
<reference evidence="5" key="1">
    <citation type="submission" date="2022-01" db="EMBL/GenBank/DDBJ databases">
        <authorList>
            <person name="King R."/>
        </authorList>
    </citation>
    <scope>NUCLEOTIDE SEQUENCE</scope>
</reference>
<evidence type="ECO:0000256" key="2">
    <source>
        <dbReference type="ARBA" id="ARBA00023043"/>
    </source>
</evidence>
<feature type="region of interest" description="Disordered" evidence="3">
    <location>
        <begin position="105"/>
        <end position="145"/>
    </location>
</feature>
<dbReference type="AlphaFoldDB" id="A0A9P0DAY9"/>
<evidence type="ECO:0000313" key="5">
    <source>
        <dbReference type="EMBL" id="CAH1113082.1"/>
    </source>
</evidence>
<evidence type="ECO:0000259" key="4">
    <source>
        <dbReference type="Pfam" id="PF25877"/>
    </source>
</evidence>
<dbReference type="Proteomes" id="UP001153636">
    <property type="component" value="Chromosome 7"/>
</dbReference>
<feature type="region of interest" description="Disordered" evidence="3">
    <location>
        <begin position="159"/>
        <end position="245"/>
    </location>
</feature>
<sequence length="315" mass="35824">MEDNILTLEQIHLYLLQNGGKVRNRDVVRHFKSFLTDTVTKDENRCRFKSYINTLALTKSEGDEKVIQLKAKFSSYDPPAATYREVYSPTLDPINSIGIPVTPTDLNLVSPRGTAKNTPPKSQLAGNRPPPYRPPPPVYSSTTSLDSLSLGSMVSLNELALTPQAPPRDRRKDSEKSRSISEESTPKKSDGDANFDDKTVSVKERTQKFNRLASVEDELSPRQPKSAEKENRRPNWGPDQDDGLNLTPLEPKKCMEWYVTASRGDYQELLKLANNEPRLVSKKVSNEFFYFNFFCNRFSEHVISTTVFSWNIPFR</sequence>
<feature type="compositionally biased region" description="Pro residues" evidence="3">
    <location>
        <begin position="128"/>
        <end position="138"/>
    </location>
</feature>
<dbReference type="InterPro" id="IPR058889">
    <property type="entry name" value="WHD_SOWAHA-C"/>
</dbReference>
<keyword evidence="2" id="KW-0040">ANK repeat</keyword>
<protein>
    <recommendedName>
        <fullName evidence="4">SOWAHA-C winged helix-turn-helix domain-containing protein</fullName>
    </recommendedName>
</protein>
<accession>A0A9P0DAY9</accession>
<organism evidence="5 6">
    <name type="scientific">Psylliodes chrysocephalus</name>
    <dbReference type="NCBI Taxonomy" id="3402493"/>
    <lineage>
        <taxon>Eukaryota</taxon>
        <taxon>Metazoa</taxon>
        <taxon>Ecdysozoa</taxon>
        <taxon>Arthropoda</taxon>
        <taxon>Hexapoda</taxon>
        <taxon>Insecta</taxon>
        <taxon>Pterygota</taxon>
        <taxon>Neoptera</taxon>
        <taxon>Endopterygota</taxon>
        <taxon>Coleoptera</taxon>
        <taxon>Polyphaga</taxon>
        <taxon>Cucujiformia</taxon>
        <taxon>Chrysomeloidea</taxon>
        <taxon>Chrysomelidae</taxon>
        <taxon>Galerucinae</taxon>
        <taxon>Alticini</taxon>
        <taxon>Psylliodes</taxon>
    </lineage>
</organism>
<feature type="domain" description="SOWAHA-C winged helix-turn-helix" evidence="4">
    <location>
        <begin position="6"/>
        <end position="75"/>
    </location>
</feature>
<feature type="compositionally biased region" description="Basic and acidic residues" evidence="3">
    <location>
        <begin position="167"/>
        <end position="207"/>
    </location>
</feature>
<proteinExistence type="predicted"/>
<dbReference type="PANTHER" id="PTHR14491">
    <property type="entry name" value="SOSONDOWAH, ISOFORM G"/>
    <property type="match status" value="1"/>
</dbReference>
<keyword evidence="1" id="KW-0677">Repeat</keyword>
<name>A0A9P0DAY9_9CUCU</name>
<dbReference type="EMBL" id="OV651819">
    <property type="protein sequence ID" value="CAH1113082.1"/>
    <property type="molecule type" value="Genomic_DNA"/>
</dbReference>
<feature type="compositionally biased region" description="Polar residues" evidence="3">
    <location>
        <begin position="115"/>
        <end position="125"/>
    </location>
</feature>
<gene>
    <name evidence="5" type="ORF">PSYICH_LOCUS13121</name>
</gene>
<evidence type="ECO:0000256" key="1">
    <source>
        <dbReference type="ARBA" id="ARBA00022737"/>
    </source>
</evidence>